<gene>
    <name evidence="1" type="primary">MDJ1_3</name>
    <name evidence="1" type="ORF">LPJ66_010154</name>
</gene>
<dbReference type="Proteomes" id="UP001150581">
    <property type="component" value="Unassembled WGS sequence"/>
</dbReference>
<keyword evidence="2" id="KW-1185">Reference proteome</keyword>
<sequence length="447" mass="49600">MSPMSPSLPQTPGTAGFASFSPPNIMEDLMFGEASPSFYAQKTPPPASWVPTFFVTPPTPVAADSCAGSQSGSVEAKLGSGACTLSPSTPPWPKSGSGLQKTIFDHIGKNQLSTMDLRGYMAISMTRCHYASVAEPEQIFSGLKSDAYTTLGVDERSSAGDIKVRYYKLCRELHPDTISQTTAESALPKSLGISDTQWKTLSFEERKTALRDRFVKVQAAYEVLSDAELRHKYNMYRRRRQSYMNDAQKGPYDVWGQERPPAYRAGRQKTEEERRNEKRVMLGILGFTGVLAVIMWYEELVKHEDVLRISGMEHLRSMRMLSDARERAKERWREVPPNHAMEYETRRLQSSSRSGINGGDGVATGEYHKIWPHGTGLGLMALLEDDQLCGVESRKRAGADPEVLSTRQAARHALEDDSVVRKYMALPPPSESPVPASDSAARRSADP</sequence>
<accession>A0ACC1I199</accession>
<dbReference type="EMBL" id="JANBPG010002558">
    <property type="protein sequence ID" value="KAJ1885361.1"/>
    <property type="molecule type" value="Genomic_DNA"/>
</dbReference>
<comment type="caution">
    <text evidence="1">The sequence shown here is derived from an EMBL/GenBank/DDBJ whole genome shotgun (WGS) entry which is preliminary data.</text>
</comment>
<evidence type="ECO:0000313" key="2">
    <source>
        <dbReference type="Proteomes" id="UP001150581"/>
    </source>
</evidence>
<organism evidence="1 2">
    <name type="scientific">Kickxella alabastrina</name>
    <dbReference type="NCBI Taxonomy" id="61397"/>
    <lineage>
        <taxon>Eukaryota</taxon>
        <taxon>Fungi</taxon>
        <taxon>Fungi incertae sedis</taxon>
        <taxon>Zoopagomycota</taxon>
        <taxon>Kickxellomycotina</taxon>
        <taxon>Kickxellomycetes</taxon>
        <taxon>Kickxellales</taxon>
        <taxon>Kickxellaceae</taxon>
        <taxon>Kickxella</taxon>
    </lineage>
</organism>
<reference evidence="1" key="1">
    <citation type="submission" date="2022-07" db="EMBL/GenBank/DDBJ databases">
        <title>Phylogenomic reconstructions and comparative analyses of Kickxellomycotina fungi.</title>
        <authorList>
            <person name="Reynolds N.K."/>
            <person name="Stajich J.E."/>
            <person name="Barry K."/>
            <person name="Grigoriev I.V."/>
            <person name="Crous P."/>
            <person name="Smith M.E."/>
        </authorList>
    </citation>
    <scope>NUCLEOTIDE SEQUENCE</scope>
    <source>
        <strain evidence="1">Benny 63K</strain>
    </source>
</reference>
<proteinExistence type="predicted"/>
<evidence type="ECO:0000313" key="1">
    <source>
        <dbReference type="EMBL" id="KAJ1885361.1"/>
    </source>
</evidence>
<name>A0ACC1I199_9FUNG</name>
<protein>
    <submittedName>
        <fullName evidence="1">Mdj1 protein</fullName>
    </submittedName>
</protein>